<dbReference type="PANTHER" id="PTHR37984">
    <property type="entry name" value="PROTEIN CBG26694"/>
    <property type="match status" value="1"/>
</dbReference>
<keyword evidence="2" id="KW-0511">Multifunctional enzyme</keyword>
<dbReference type="Pfam" id="PF17919">
    <property type="entry name" value="RT_RNaseH_2"/>
    <property type="match status" value="1"/>
</dbReference>
<dbReference type="PROSITE" id="PS50878">
    <property type="entry name" value="RT_POL"/>
    <property type="match status" value="1"/>
</dbReference>
<dbReference type="Gene3D" id="3.30.70.270">
    <property type="match status" value="2"/>
</dbReference>
<evidence type="ECO:0000256" key="1">
    <source>
        <dbReference type="ARBA" id="ARBA00022884"/>
    </source>
</evidence>
<sequence>MDQLLTVLNGFTSFSKIDLRGAYNLLRIKEGDEHLAAFRAKYGSYEYLVLPFGLTNAPASFHNLVNNIFSDFSDLFVLVYLDDIMVFSSSEEEHVKHVASVLQILRENTLFAKSSKCLFNSSSVKYLGHIFSSEGLRMDSSKVQKILNWPQPKNSKVLQSFLGFANFYCCFLENYSKKISALTSLFKKDSPFIFNEEAHSQFQILKEAFTTAPIPSHFNPSLPTLVETDSSNYPLGAVLSQVNDSRKHPIEFDSCKHLPDKLHYEIHDKELLGIVWALKSWRAFLLFLSDSFEVLTDHSSLQYFMSSKVLTCCQAYALSRWEYMCPERGVDFISKNPQDFHKVLKQNEIKGSRFFTIKVEVFSDLVDQIQKAVLQNKDYKKNLKHLARGESVSDYTLEPQAKLLLFKDRVVIPINHELHLDILQKRHDSPLAGHPGQEKTLKLNKRHFYCAGMKQIIKDYVSSCQQCSRNKNIHHKKFGLLKPLQIPSGPWNSLSMDFITQLPFSSNFDSGLVAVDRFSKMAIFIPAYSTITALDLAQIFISHVFSKHGLPISIVSDRGSLFLSLFWTQLFQQLKISRDLSTAFHPEKDGQTERVNQILEKYLWMYVS</sequence>
<dbReference type="Pfam" id="PF17921">
    <property type="entry name" value="Integrase_H2C2"/>
    <property type="match status" value="1"/>
</dbReference>
<dbReference type="PROSITE" id="PS50994">
    <property type="entry name" value="INTEGRASE"/>
    <property type="match status" value="1"/>
</dbReference>
<dbReference type="FunFam" id="3.30.70.270:FF:000020">
    <property type="entry name" value="Transposon Tf2-6 polyprotein-like Protein"/>
    <property type="match status" value="1"/>
</dbReference>
<proteinExistence type="predicted"/>
<accession>A0A9Q3GSZ9</accession>
<evidence type="ECO:0000259" key="3">
    <source>
        <dbReference type="PROSITE" id="PS50878"/>
    </source>
</evidence>
<gene>
    <name evidence="5" type="ORF">O181_018481</name>
</gene>
<dbReference type="CDD" id="cd01647">
    <property type="entry name" value="RT_LTR"/>
    <property type="match status" value="1"/>
</dbReference>
<dbReference type="InterPro" id="IPR043502">
    <property type="entry name" value="DNA/RNA_pol_sf"/>
</dbReference>
<dbReference type="PANTHER" id="PTHR37984:SF5">
    <property type="entry name" value="PROTEIN NYNRIN-LIKE"/>
    <property type="match status" value="1"/>
</dbReference>
<name>A0A9Q3GSZ9_9BASI</name>
<dbReference type="InterPro" id="IPR036397">
    <property type="entry name" value="RNaseH_sf"/>
</dbReference>
<dbReference type="InterPro" id="IPR000477">
    <property type="entry name" value="RT_dom"/>
</dbReference>
<dbReference type="OrthoDB" id="415724at2759"/>
<dbReference type="GO" id="GO:0005634">
    <property type="term" value="C:nucleus"/>
    <property type="evidence" value="ECO:0007669"/>
    <property type="project" value="UniProtKB-ARBA"/>
</dbReference>
<feature type="domain" description="Reverse transcriptase" evidence="3">
    <location>
        <begin position="1"/>
        <end position="131"/>
    </location>
</feature>
<dbReference type="SUPFAM" id="SSF53098">
    <property type="entry name" value="Ribonuclease H-like"/>
    <property type="match status" value="1"/>
</dbReference>
<dbReference type="GO" id="GO:0003723">
    <property type="term" value="F:RNA binding"/>
    <property type="evidence" value="ECO:0007669"/>
    <property type="project" value="UniProtKB-KW"/>
</dbReference>
<dbReference type="InterPro" id="IPR012337">
    <property type="entry name" value="RNaseH-like_sf"/>
</dbReference>
<dbReference type="EMBL" id="AVOT02005315">
    <property type="protein sequence ID" value="MBW0478766.1"/>
    <property type="molecule type" value="Genomic_DNA"/>
</dbReference>
<dbReference type="Gene3D" id="1.10.340.70">
    <property type="match status" value="1"/>
</dbReference>
<feature type="domain" description="Integrase catalytic" evidence="4">
    <location>
        <begin position="486"/>
        <end position="608"/>
    </location>
</feature>
<dbReference type="AlphaFoldDB" id="A0A9Q3GSZ9"/>
<evidence type="ECO:0000313" key="5">
    <source>
        <dbReference type="EMBL" id="MBW0478766.1"/>
    </source>
</evidence>
<dbReference type="Pfam" id="PF00078">
    <property type="entry name" value="RVT_1"/>
    <property type="match status" value="1"/>
</dbReference>
<dbReference type="CDD" id="cd09274">
    <property type="entry name" value="RNase_HI_RT_Ty3"/>
    <property type="match status" value="1"/>
</dbReference>
<dbReference type="InterPro" id="IPR041577">
    <property type="entry name" value="RT_RNaseH_2"/>
</dbReference>
<dbReference type="Gene3D" id="3.30.420.10">
    <property type="entry name" value="Ribonuclease H-like superfamily/Ribonuclease H"/>
    <property type="match status" value="1"/>
</dbReference>
<keyword evidence="1" id="KW-0694">RNA-binding</keyword>
<comment type="caution">
    <text evidence="5">The sequence shown here is derived from an EMBL/GenBank/DDBJ whole genome shotgun (WGS) entry which is preliminary data.</text>
</comment>
<dbReference type="InterPro" id="IPR041588">
    <property type="entry name" value="Integrase_H2C2"/>
</dbReference>
<dbReference type="Gene3D" id="3.10.10.10">
    <property type="entry name" value="HIV Type 1 Reverse Transcriptase, subunit A, domain 1"/>
    <property type="match status" value="1"/>
</dbReference>
<dbReference type="InterPro" id="IPR001584">
    <property type="entry name" value="Integrase_cat-core"/>
</dbReference>
<evidence type="ECO:0000259" key="4">
    <source>
        <dbReference type="PROSITE" id="PS50994"/>
    </source>
</evidence>
<dbReference type="InterPro" id="IPR043128">
    <property type="entry name" value="Rev_trsase/Diguanyl_cyclase"/>
</dbReference>
<evidence type="ECO:0000313" key="6">
    <source>
        <dbReference type="Proteomes" id="UP000765509"/>
    </source>
</evidence>
<dbReference type="InterPro" id="IPR050951">
    <property type="entry name" value="Retrovirus_Pol_polyprotein"/>
</dbReference>
<dbReference type="Proteomes" id="UP000765509">
    <property type="component" value="Unassembled WGS sequence"/>
</dbReference>
<evidence type="ECO:0008006" key="7">
    <source>
        <dbReference type="Google" id="ProtNLM"/>
    </source>
</evidence>
<evidence type="ECO:0000256" key="2">
    <source>
        <dbReference type="ARBA" id="ARBA00023268"/>
    </source>
</evidence>
<organism evidence="5 6">
    <name type="scientific">Austropuccinia psidii MF-1</name>
    <dbReference type="NCBI Taxonomy" id="1389203"/>
    <lineage>
        <taxon>Eukaryota</taxon>
        <taxon>Fungi</taxon>
        <taxon>Dikarya</taxon>
        <taxon>Basidiomycota</taxon>
        <taxon>Pucciniomycotina</taxon>
        <taxon>Pucciniomycetes</taxon>
        <taxon>Pucciniales</taxon>
        <taxon>Sphaerophragmiaceae</taxon>
        <taxon>Austropuccinia</taxon>
    </lineage>
</organism>
<keyword evidence="6" id="KW-1185">Reference proteome</keyword>
<reference evidence="5" key="1">
    <citation type="submission" date="2021-03" db="EMBL/GenBank/DDBJ databases">
        <title>Draft genome sequence of rust myrtle Austropuccinia psidii MF-1, a brazilian biotype.</title>
        <authorList>
            <person name="Quecine M.C."/>
            <person name="Pachon D.M.R."/>
            <person name="Bonatelli M.L."/>
            <person name="Correr F.H."/>
            <person name="Franceschini L.M."/>
            <person name="Leite T.F."/>
            <person name="Margarido G.R.A."/>
            <person name="Almeida C.A."/>
            <person name="Ferrarezi J.A."/>
            <person name="Labate C.A."/>
        </authorList>
    </citation>
    <scope>NUCLEOTIDE SEQUENCE</scope>
    <source>
        <strain evidence="5">MF-1</strain>
    </source>
</reference>
<dbReference type="GO" id="GO:0015074">
    <property type="term" value="P:DNA integration"/>
    <property type="evidence" value="ECO:0007669"/>
    <property type="project" value="InterPro"/>
</dbReference>
<protein>
    <recommendedName>
        <fullName evidence="7">Integrase catalytic domain-containing protein</fullName>
    </recommendedName>
</protein>
<dbReference type="GO" id="GO:0003824">
    <property type="term" value="F:catalytic activity"/>
    <property type="evidence" value="ECO:0007669"/>
    <property type="project" value="UniProtKB-KW"/>
</dbReference>
<dbReference type="SUPFAM" id="SSF56672">
    <property type="entry name" value="DNA/RNA polymerases"/>
    <property type="match status" value="1"/>
</dbReference>